<dbReference type="Proteomes" id="UP000076587">
    <property type="component" value="Unassembled WGS sequence"/>
</dbReference>
<dbReference type="EMBL" id="AUXT01000210">
    <property type="protein sequence ID" value="KZN43006.1"/>
    <property type="molecule type" value="Genomic_DNA"/>
</dbReference>
<evidence type="ECO:0000313" key="1">
    <source>
        <dbReference type="EMBL" id="KZN43006.1"/>
    </source>
</evidence>
<protein>
    <submittedName>
        <fullName evidence="1">Uncharacterized protein</fullName>
    </submittedName>
</protein>
<name>A0A166YM17_9GAMM</name>
<sequence length="34" mass="3816">MEQLPDNSVTLLDKGFYGADLYFLSTHWEIIAAG</sequence>
<dbReference type="AlphaFoldDB" id="A0A166YM17"/>
<reference evidence="1 2" key="1">
    <citation type="submission" date="2013-07" db="EMBL/GenBank/DDBJ databases">
        <title>Comparative Genomic and Metabolomic Analysis of Twelve Strains of Pseudoalteromonas luteoviolacea.</title>
        <authorList>
            <person name="Vynne N.G."/>
            <person name="Mansson M."/>
            <person name="Gram L."/>
        </authorList>
    </citation>
    <scope>NUCLEOTIDE SEQUENCE [LARGE SCALE GENOMIC DNA]</scope>
    <source>
        <strain evidence="1 2">NCIMB 1942</strain>
    </source>
</reference>
<organism evidence="1 2">
    <name type="scientific">Pseudoalteromonas luteoviolacea NCIMB 1942</name>
    <dbReference type="NCBI Taxonomy" id="1365253"/>
    <lineage>
        <taxon>Bacteria</taxon>
        <taxon>Pseudomonadati</taxon>
        <taxon>Pseudomonadota</taxon>
        <taxon>Gammaproteobacteria</taxon>
        <taxon>Alteromonadales</taxon>
        <taxon>Pseudoalteromonadaceae</taxon>
        <taxon>Pseudoalteromonas</taxon>
    </lineage>
</organism>
<accession>A0A166YM17</accession>
<comment type="caution">
    <text evidence="1">The sequence shown here is derived from an EMBL/GenBank/DDBJ whole genome shotgun (WGS) entry which is preliminary data.</text>
</comment>
<gene>
    <name evidence="1" type="ORF">N482_19545</name>
</gene>
<proteinExistence type="predicted"/>
<dbReference type="PATRIC" id="fig|1365253.3.peg.4756"/>
<evidence type="ECO:0000313" key="2">
    <source>
        <dbReference type="Proteomes" id="UP000076587"/>
    </source>
</evidence>